<comment type="caution">
    <text evidence="3">The sequence shown here is derived from an EMBL/GenBank/DDBJ whole genome shotgun (WGS) entry which is preliminary data.</text>
</comment>
<keyword evidence="2" id="KW-0812">Transmembrane</keyword>
<feature type="transmembrane region" description="Helical" evidence="2">
    <location>
        <begin position="21"/>
        <end position="50"/>
    </location>
</feature>
<evidence type="ECO:0000256" key="2">
    <source>
        <dbReference type="SAM" id="Phobius"/>
    </source>
</evidence>
<dbReference type="EMBL" id="VGLS01000038">
    <property type="protein sequence ID" value="MBM3222633.1"/>
    <property type="molecule type" value="Genomic_DNA"/>
</dbReference>
<evidence type="ECO:0008006" key="5">
    <source>
        <dbReference type="Google" id="ProtNLM"/>
    </source>
</evidence>
<name>A0A937VX20_UNCTE</name>
<feature type="region of interest" description="Disordered" evidence="1">
    <location>
        <begin position="352"/>
        <end position="440"/>
    </location>
</feature>
<dbReference type="AlphaFoldDB" id="A0A937VX20"/>
<keyword evidence="2" id="KW-0472">Membrane</keyword>
<sequence length="500" mass="55848">MTRYHHLDRAAQRLQQRSVRLQRLVLGCDVLLGCCGAALLATLLAALAGWTLPSGIFYGILGGLAVSIFAILAWRIQSDTMGALARADKVLGLHAALSTAYEYLQQHATHPFVPALMTVAERYAHRVEARRVLPLQLPPRVWGIPVLIAATLSCSFFHISPWQFDTAHEPEAVPQVAREGQRLEKWGRELEELARREQLDRSMILARQIQQLGQRMQREGGEPGQVTERIATLSQYLQRLQQELRERALMSDSSGTLARDVRMSGKSVKQELRDLLQMLQQDTPARDTAALAEQSVQRLSRQIGQHPQLESLLQSLRSGDLDAARQMLRDVLEQQQATDDGEHLDRARRALEYSTRSIQRHSQGETSAGRSRPQPDASGQSPLEMGDEGMSSEQMSGMEDFQAPGAEDGVGSAHTTRQQAEVALRESEQPVSNVEVPSGEGPMRMSYIRSLPLPNEAQVPVENTVTQYQHAAEEVVAQEQIPRVYREHIKQYFLSLGIMK</sequence>
<evidence type="ECO:0000313" key="4">
    <source>
        <dbReference type="Proteomes" id="UP000712673"/>
    </source>
</evidence>
<organism evidence="3 4">
    <name type="scientific">Tectimicrobiota bacterium</name>
    <dbReference type="NCBI Taxonomy" id="2528274"/>
    <lineage>
        <taxon>Bacteria</taxon>
        <taxon>Pseudomonadati</taxon>
        <taxon>Nitrospinota/Tectimicrobiota group</taxon>
        <taxon>Candidatus Tectimicrobiota</taxon>
    </lineage>
</organism>
<feature type="transmembrane region" description="Helical" evidence="2">
    <location>
        <begin position="141"/>
        <end position="159"/>
    </location>
</feature>
<dbReference type="Proteomes" id="UP000712673">
    <property type="component" value="Unassembled WGS sequence"/>
</dbReference>
<feature type="transmembrane region" description="Helical" evidence="2">
    <location>
        <begin position="56"/>
        <end position="76"/>
    </location>
</feature>
<feature type="compositionally biased region" description="Polar residues" evidence="1">
    <location>
        <begin position="354"/>
        <end position="369"/>
    </location>
</feature>
<reference evidence="3" key="1">
    <citation type="submission" date="2019-03" db="EMBL/GenBank/DDBJ databases">
        <title>Lake Tanganyika Metagenome-Assembled Genomes (MAGs).</title>
        <authorList>
            <person name="Tran P."/>
        </authorList>
    </citation>
    <scope>NUCLEOTIDE SEQUENCE</scope>
    <source>
        <strain evidence="3">K_DeepCast_65m_m2_066</strain>
    </source>
</reference>
<protein>
    <recommendedName>
        <fullName evidence="5">DUF4175 domain-containing protein</fullName>
    </recommendedName>
</protein>
<evidence type="ECO:0000256" key="1">
    <source>
        <dbReference type="SAM" id="MobiDB-lite"/>
    </source>
</evidence>
<evidence type="ECO:0000313" key="3">
    <source>
        <dbReference type="EMBL" id="MBM3222633.1"/>
    </source>
</evidence>
<accession>A0A937VX20</accession>
<gene>
    <name evidence="3" type="ORF">FJZ47_02345</name>
</gene>
<keyword evidence="2" id="KW-1133">Transmembrane helix</keyword>
<proteinExistence type="predicted"/>